<evidence type="ECO:0000313" key="2">
    <source>
        <dbReference type="EMBL" id="PAJ69091.1"/>
    </source>
</evidence>
<accession>A0A269PCA1</accession>
<feature type="transmembrane region" description="Helical" evidence="1">
    <location>
        <begin position="80"/>
        <end position="99"/>
    </location>
</feature>
<evidence type="ECO:0008006" key="4">
    <source>
        <dbReference type="Google" id="ProtNLM"/>
    </source>
</evidence>
<protein>
    <recommendedName>
        <fullName evidence="4">Short-chain fatty acid transporter</fullName>
    </recommendedName>
</protein>
<keyword evidence="1" id="KW-0812">Transmembrane</keyword>
<keyword evidence="1" id="KW-1133">Transmembrane helix</keyword>
<dbReference type="Pfam" id="PF02667">
    <property type="entry name" value="SCFA_trans"/>
    <property type="match status" value="1"/>
</dbReference>
<dbReference type="EMBL" id="NQMQ01000019">
    <property type="protein sequence ID" value="PAJ69091.1"/>
    <property type="molecule type" value="Genomic_DNA"/>
</dbReference>
<dbReference type="Proteomes" id="UP000215771">
    <property type="component" value="Unassembled WGS sequence"/>
</dbReference>
<organism evidence="2 3">
    <name type="scientific">Corynebacterium hadale</name>
    <dbReference type="NCBI Taxonomy" id="2026255"/>
    <lineage>
        <taxon>Bacteria</taxon>
        <taxon>Bacillati</taxon>
        <taxon>Actinomycetota</taxon>
        <taxon>Actinomycetes</taxon>
        <taxon>Mycobacteriales</taxon>
        <taxon>Corynebacteriaceae</taxon>
        <taxon>Corynebacterium</taxon>
    </lineage>
</organism>
<reference evidence="2 3" key="1">
    <citation type="submission" date="2017-08" db="EMBL/GenBank/DDBJ databases">
        <authorList>
            <person name="de Groot N.N."/>
        </authorList>
    </citation>
    <scope>NUCLEOTIDE SEQUENCE [LARGE SCALE GENOMIC DNA]</scope>
    <source>
        <strain evidence="2 3">NBT06-6</strain>
    </source>
</reference>
<dbReference type="AlphaFoldDB" id="A0A269PCA1"/>
<name>A0A269PCA1_9CORY</name>
<dbReference type="InterPro" id="IPR006160">
    <property type="entry name" value="SCFA_transpt_AtoE"/>
</dbReference>
<evidence type="ECO:0000256" key="1">
    <source>
        <dbReference type="SAM" id="Phobius"/>
    </source>
</evidence>
<dbReference type="PANTHER" id="PTHR41983">
    <property type="entry name" value="SHORT-CHAIN FATTY ACID TRANSPORTER-RELATED"/>
    <property type="match status" value="1"/>
</dbReference>
<sequence>MYAAGTCAPCPGCISRRSPGLPSTAPLSRQATDAKGASFPQTIMAFACGDTWTNQIPPFWALPLLGVAGRNARSMVGYRIVWLLTTGVIICAGLMLLTLF</sequence>
<gene>
    <name evidence="2" type="ORF">CIG21_09335</name>
</gene>
<proteinExistence type="predicted"/>
<dbReference type="GO" id="GO:0005886">
    <property type="term" value="C:plasma membrane"/>
    <property type="evidence" value="ECO:0007669"/>
    <property type="project" value="TreeGrafter"/>
</dbReference>
<evidence type="ECO:0000313" key="3">
    <source>
        <dbReference type="Proteomes" id="UP000215771"/>
    </source>
</evidence>
<comment type="caution">
    <text evidence="2">The sequence shown here is derived from an EMBL/GenBank/DDBJ whole genome shotgun (WGS) entry which is preliminary data.</text>
</comment>
<dbReference type="PANTHER" id="PTHR41983:SF2">
    <property type="entry name" value="SHORT-CHAIN FATTY ACID TRANSPORTER-RELATED"/>
    <property type="match status" value="1"/>
</dbReference>
<keyword evidence="1" id="KW-0472">Membrane</keyword>